<evidence type="ECO:0000313" key="3">
    <source>
        <dbReference type="EMBL" id="TDL16073.1"/>
    </source>
</evidence>
<keyword evidence="4" id="KW-1185">Reference proteome</keyword>
<protein>
    <recommendedName>
        <fullName evidence="2">DUF6533 domain-containing protein</fullName>
    </recommendedName>
</protein>
<gene>
    <name evidence="3" type="ORF">BD410DRAFT_649015</name>
</gene>
<keyword evidence="1" id="KW-0472">Membrane</keyword>
<evidence type="ECO:0000256" key="1">
    <source>
        <dbReference type="SAM" id="Phobius"/>
    </source>
</evidence>
<accession>A0A4Y7PKT7</accession>
<dbReference type="Pfam" id="PF20151">
    <property type="entry name" value="DUF6533"/>
    <property type="match status" value="1"/>
</dbReference>
<evidence type="ECO:0000259" key="2">
    <source>
        <dbReference type="Pfam" id="PF20151"/>
    </source>
</evidence>
<dbReference type="Proteomes" id="UP000294933">
    <property type="component" value="Unassembled WGS sequence"/>
</dbReference>
<dbReference type="EMBL" id="ML170252">
    <property type="protein sequence ID" value="TDL16073.1"/>
    <property type="molecule type" value="Genomic_DNA"/>
</dbReference>
<reference evidence="3 4" key="1">
    <citation type="submission" date="2018-06" db="EMBL/GenBank/DDBJ databases">
        <title>A transcriptomic atlas of mushroom development highlights an independent origin of complex multicellularity.</title>
        <authorList>
            <consortium name="DOE Joint Genome Institute"/>
            <person name="Krizsan K."/>
            <person name="Almasi E."/>
            <person name="Merenyi Z."/>
            <person name="Sahu N."/>
            <person name="Viragh M."/>
            <person name="Koszo T."/>
            <person name="Mondo S."/>
            <person name="Kiss B."/>
            <person name="Balint B."/>
            <person name="Kues U."/>
            <person name="Barry K."/>
            <person name="Hegedus J.C."/>
            <person name="Henrissat B."/>
            <person name="Johnson J."/>
            <person name="Lipzen A."/>
            <person name="Ohm R."/>
            <person name="Nagy I."/>
            <person name="Pangilinan J."/>
            <person name="Yan J."/>
            <person name="Xiong Y."/>
            <person name="Grigoriev I.V."/>
            <person name="Hibbett D.S."/>
            <person name="Nagy L.G."/>
        </authorList>
    </citation>
    <scope>NUCLEOTIDE SEQUENCE [LARGE SCALE GENOMIC DNA]</scope>
    <source>
        <strain evidence="3 4">SZMC22713</strain>
    </source>
</reference>
<keyword evidence="1" id="KW-1133">Transmembrane helix</keyword>
<feature type="domain" description="DUF6533" evidence="2">
    <location>
        <begin position="24"/>
        <end position="66"/>
    </location>
</feature>
<dbReference type="AlphaFoldDB" id="A0A4Y7PKT7"/>
<feature type="transmembrane region" description="Helical" evidence="1">
    <location>
        <begin position="56"/>
        <end position="75"/>
    </location>
</feature>
<dbReference type="InterPro" id="IPR045340">
    <property type="entry name" value="DUF6533"/>
</dbReference>
<dbReference type="VEuPathDB" id="FungiDB:BD410DRAFT_649015"/>
<proteinExistence type="predicted"/>
<name>A0A4Y7PKT7_9AGAM</name>
<organism evidence="3 4">
    <name type="scientific">Rickenella mellea</name>
    <dbReference type="NCBI Taxonomy" id="50990"/>
    <lineage>
        <taxon>Eukaryota</taxon>
        <taxon>Fungi</taxon>
        <taxon>Dikarya</taxon>
        <taxon>Basidiomycota</taxon>
        <taxon>Agaricomycotina</taxon>
        <taxon>Agaricomycetes</taxon>
        <taxon>Hymenochaetales</taxon>
        <taxon>Rickenellaceae</taxon>
        <taxon>Rickenella</taxon>
    </lineage>
</organism>
<evidence type="ECO:0000313" key="4">
    <source>
        <dbReference type="Proteomes" id="UP000294933"/>
    </source>
</evidence>
<keyword evidence="1" id="KW-0812">Transmembrane</keyword>
<dbReference type="OrthoDB" id="3242409at2759"/>
<sequence>MSDDSDAAVIKELFSNSILSNRVLLSGSVIVFYDYVLTLPAEISEIWRAKRSGAQVLFVMTRYSFIANIMLQYILSFNANPTDSVS</sequence>